<evidence type="ECO:0000313" key="7">
    <source>
        <dbReference type="Proteomes" id="UP000886808"/>
    </source>
</evidence>
<dbReference type="CDD" id="cd06262">
    <property type="entry name" value="metallo-hydrolase-like_MBL-fold"/>
    <property type="match status" value="1"/>
</dbReference>
<dbReference type="Proteomes" id="UP000886808">
    <property type="component" value="Unassembled WGS sequence"/>
</dbReference>
<dbReference type="InterPro" id="IPR051453">
    <property type="entry name" value="MBL_Glyoxalase_II"/>
</dbReference>
<proteinExistence type="predicted"/>
<protein>
    <submittedName>
        <fullName evidence="6">MBL fold metallo-hydrolase</fullName>
    </submittedName>
</protein>
<evidence type="ECO:0000256" key="2">
    <source>
        <dbReference type="ARBA" id="ARBA00022723"/>
    </source>
</evidence>
<organism evidence="6 7">
    <name type="scientific">Candidatus Butyricicoccus avistercoris</name>
    <dbReference type="NCBI Taxonomy" id="2838518"/>
    <lineage>
        <taxon>Bacteria</taxon>
        <taxon>Bacillati</taxon>
        <taxon>Bacillota</taxon>
        <taxon>Clostridia</taxon>
        <taxon>Eubacteriales</taxon>
        <taxon>Butyricicoccaceae</taxon>
        <taxon>Butyricicoccus</taxon>
    </lineage>
</organism>
<dbReference type="GO" id="GO:0016787">
    <property type="term" value="F:hydrolase activity"/>
    <property type="evidence" value="ECO:0007669"/>
    <property type="project" value="UniProtKB-KW"/>
</dbReference>
<evidence type="ECO:0000256" key="4">
    <source>
        <dbReference type="ARBA" id="ARBA00022833"/>
    </source>
</evidence>
<dbReference type="InterPro" id="IPR001279">
    <property type="entry name" value="Metallo-B-lactamas"/>
</dbReference>
<dbReference type="InterPro" id="IPR036866">
    <property type="entry name" value="RibonucZ/Hydroxyglut_hydro"/>
</dbReference>
<keyword evidence="2" id="KW-0479">Metal-binding</keyword>
<dbReference type="PANTHER" id="PTHR46233:SF3">
    <property type="entry name" value="HYDROXYACYLGLUTATHIONE HYDROLASE GLOC"/>
    <property type="match status" value="1"/>
</dbReference>
<name>A0A9D1PJ18_9FIRM</name>
<keyword evidence="3" id="KW-0378">Hydrolase</keyword>
<gene>
    <name evidence="6" type="ORF">H9746_08610</name>
</gene>
<comment type="cofactor">
    <cofactor evidence="1">
        <name>Zn(2+)</name>
        <dbReference type="ChEBI" id="CHEBI:29105"/>
    </cofactor>
</comment>
<dbReference type="Pfam" id="PF00753">
    <property type="entry name" value="Lactamase_B"/>
    <property type="match status" value="1"/>
</dbReference>
<sequence>MKILHLTVGMVATNCYIFYDENTMEGAVIDPGDNAKAILKTIEDEKIKLKYVLLTHGHFDHILAVHDVVNATGAKLVCNKDDLWLLTKDAMGEFKPFVKNFKETPVDIEAEDGTEIKVGGLTAKYIATPGHTPGSSVILVGDVMFTGDTLFRRECGRCDLAGGDFPTILRSLKKLYDMEGDYKVLPGHDAFSTLDEERKYNRYMREAIQ</sequence>
<dbReference type="PANTHER" id="PTHR46233">
    <property type="entry name" value="HYDROXYACYLGLUTATHIONE HYDROLASE GLOC"/>
    <property type="match status" value="1"/>
</dbReference>
<dbReference type="SMART" id="SM00849">
    <property type="entry name" value="Lactamase_B"/>
    <property type="match status" value="1"/>
</dbReference>
<accession>A0A9D1PJ18</accession>
<evidence type="ECO:0000256" key="3">
    <source>
        <dbReference type="ARBA" id="ARBA00022801"/>
    </source>
</evidence>
<evidence type="ECO:0000256" key="1">
    <source>
        <dbReference type="ARBA" id="ARBA00001947"/>
    </source>
</evidence>
<reference evidence="6" key="1">
    <citation type="journal article" date="2021" name="PeerJ">
        <title>Extensive microbial diversity within the chicken gut microbiome revealed by metagenomics and culture.</title>
        <authorList>
            <person name="Gilroy R."/>
            <person name="Ravi A."/>
            <person name="Getino M."/>
            <person name="Pursley I."/>
            <person name="Horton D.L."/>
            <person name="Alikhan N.F."/>
            <person name="Baker D."/>
            <person name="Gharbi K."/>
            <person name="Hall N."/>
            <person name="Watson M."/>
            <person name="Adriaenssens E.M."/>
            <person name="Foster-Nyarko E."/>
            <person name="Jarju S."/>
            <person name="Secka A."/>
            <person name="Antonio M."/>
            <person name="Oren A."/>
            <person name="Chaudhuri R.R."/>
            <person name="La Ragione R."/>
            <person name="Hildebrand F."/>
            <person name="Pallen M.J."/>
        </authorList>
    </citation>
    <scope>NUCLEOTIDE SEQUENCE</scope>
    <source>
        <strain evidence="6">CHK193-4272</strain>
    </source>
</reference>
<dbReference type="EMBL" id="DXIE01000049">
    <property type="protein sequence ID" value="HIV62882.1"/>
    <property type="molecule type" value="Genomic_DNA"/>
</dbReference>
<comment type="caution">
    <text evidence="6">The sequence shown here is derived from an EMBL/GenBank/DDBJ whole genome shotgun (WGS) entry which is preliminary data.</text>
</comment>
<evidence type="ECO:0000313" key="6">
    <source>
        <dbReference type="EMBL" id="HIV62882.1"/>
    </source>
</evidence>
<evidence type="ECO:0000259" key="5">
    <source>
        <dbReference type="SMART" id="SM00849"/>
    </source>
</evidence>
<dbReference type="GO" id="GO:0046872">
    <property type="term" value="F:metal ion binding"/>
    <property type="evidence" value="ECO:0007669"/>
    <property type="project" value="UniProtKB-KW"/>
</dbReference>
<dbReference type="SUPFAM" id="SSF56281">
    <property type="entry name" value="Metallo-hydrolase/oxidoreductase"/>
    <property type="match status" value="1"/>
</dbReference>
<dbReference type="Gene3D" id="3.60.15.10">
    <property type="entry name" value="Ribonuclease Z/Hydroxyacylglutathione hydrolase-like"/>
    <property type="match status" value="1"/>
</dbReference>
<reference evidence="6" key="2">
    <citation type="submission" date="2021-04" db="EMBL/GenBank/DDBJ databases">
        <authorList>
            <person name="Gilroy R."/>
        </authorList>
    </citation>
    <scope>NUCLEOTIDE SEQUENCE</scope>
    <source>
        <strain evidence="6">CHK193-4272</strain>
    </source>
</reference>
<keyword evidence="4" id="KW-0862">Zinc</keyword>
<feature type="domain" description="Metallo-beta-lactamase" evidence="5">
    <location>
        <begin position="12"/>
        <end position="188"/>
    </location>
</feature>
<dbReference type="AlphaFoldDB" id="A0A9D1PJ18"/>